<gene>
    <name evidence="3" type="ORF">AMOR_01330</name>
</gene>
<keyword evidence="4" id="KW-1185">Reference proteome</keyword>
<keyword evidence="2" id="KW-0472">Membrane</keyword>
<keyword evidence="2" id="KW-0812">Transmembrane</keyword>
<evidence type="ECO:0008006" key="5">
    <source>
        <dbReference type="Google" id="ProtNLM"/>
    </source>
</evidence>
<sequence length="444" mass="47177">MIVPLLLAVWLAALALALALARQLRPAERAVLALATALLAAAAILSPFAAIHDAWAHYMHLRDVPKDPRAILFPWDRPGFVLLQAGPAAFGYRAARLAAIVPALVALAATMLAARRLGLVRPWAAGLLVLAQYDFFGQGASTMTELPFAAALAVAALGWAEDRPWLVAAGLGWMGITRPEGPAFVAAGAAAILWRWRDVRPAAAAFAPFALYWLVGALAYDDVRWMVTESPYRGLVGVRVGWGELVHSYFFTALKLSQPPVLVVLEALGAALALLGPARALRFLLPPIALLFLLLSFLRIGLTDAWRESRYLVEIAPALGLLAAAGLEAALARLPRLAPPLLLAYAAWGAAGILEWYWVLVGVRAPGFERALFGGLLALAAALWLARRLLAPTLALGVLLVIPLAALPPGALSRHRPDIRPSLPDGSPDLRPVTPARPPTVGPG</sequence>
<evidence type="ECO:0000313" key="3">
    <source>
        <dbReference type="EMBL" id="BDG01137.1"/>
    </source>
</evidence>
<evidence type="ECO:0000256" key="1">
    <source>
        <dbReference type="SAM" id="MobiDB-lite"/>
    </source>
</evidence>
<feature type="transmembrane region" description="Helical" evidence="2">
    <location>
        <begin position="180"/>
        <end position="196"/>
    </location>
</feature>
<feature type="transmembrane region" description="Helical" evidence="2">
    <location>
        <begin position="94"/>
        <end position="114"/>
    </location>
</feature>
<dbReference type="EMBL" id="AP025591">
    <property type="protein sequence ID" value="BDG01137.1"/>
    <property type="molecule type" value="Genomic_DNA"/>
</dbReference>
<name>A0ABM7WNV3_9BACT</name>
<evidence type="ECO:0000313" key="4">
    <source>
        <dbReference type="Proteomes" id="UP001162891"/>
    </source>
</evidence>
<organism evidence="3 4">
    <name type="scientific">Anaeromyxobacter oryzae</name>
    <dbReference type="NCBI Taxonomy" id="2918170"/>
    <lineage>
        <taxon>Bacteria</taxon>
        <taxon>Pseudomonadati</taxon>
        <taxon>Myxococcota</taxon>
        <taxon>Myxococcia</taxon>
        <taxon>Myxococcales</taxon>
        <taxon>Cystobacterineae</taxon>
        <taxon>Anaeromyxobacteraceae</taxon>
        <taxon>Anaeromyxobacter</taxon>
    </lineage>
</organism>
<feature type="transmembrane region" description="Helical" evidence="2">
    <location>
        <begin position="203"/>
        <end position="220"/>
    </location>
</feature>
<evidence type="ECO:0000256" key="2">
    <source>
        <dbReference type="SAM" id="Phobius"/>
    </source>
</evidence>
<accession>A0ABM7WNV3</accession>
<dbReference type="RefSeq" id="WP_248357535.1">
    <property type="nucleotide sequence ID" value="NZ_AP025591.1"/>
</dbReference>
<keyword evidence="2" id="KW-1133">Transmembrane helix</keyword>
<feature type="transmembrane region" description="Helical" evidence="2">
    <location>
        <begin position="311"/>
        <end position="331"/>
    </location>
</feature>
<feature type="transmembrane region" description="Helical" evidence="2">
    <location>
        <begin position="337"/>
        <end position="359"/>
    </location>
</feature>
<feature type="region of interest" description="Disordered" evidence="1">
    <location>
        <begin position="416"/>
        <end position="444"/>
    </location>
</feature>
<feature type="transmembrane region" description="Helical" evidence="2">
    <location>
        <begin position="143"/>
        <end position="160"/>
    </location>
</feature>
<feature type="transmembrane region" description="Helical" evidence="2">
    <location>
        <begin position="371"/>
        <end position="387"/>
    </location>
</feature>
<dbReference type="Proteomes" id="UP001162891">
    <property type="component" value="Chromosome"/>
</dbReference>
<feature type="transmembrane region" description="Helical" evidence="2">
    <location>
        <begin position="31"/>
        <end position="51"/>
    </location>
</feature>
<feature type="compositionally biased region" description="Pro residues" evidence="1">
    <location>
        <begin position="435"/>
        <end position="444"/>
    </location>
</feature>
<proteinExistence type="predicted"/>
<protein>
    <recommendedName>
        <fullName evidence="5">Glycosyltransferase RgtA/B/C/D-like domain-containing protein</fullName>
    </recommendedName>
</protein>
<feature type="transmembrane region" description="Helical" evidence="2">
    <location>
        <begin position="284"/>
        <end position="302"/>
    </location>
</feature>
<reference evidence="4" key="1">
    <citation type="journal article" date="2022" name="Int. J. Syst. Evol. Microbiol.">
        <title>Anaeromyxobacter oryzae sp. nov., Anaeromyxobacter diazotrophicus sp. nov. and Anaeromyxobacter paludicola sp. nov., isolated from paddy soils.</title>
        <authorList>
            <person name="Itoh H."/>
            <person name="Xu Z."/>
            <person name="Mise K."/>
            <person name="Masuda Y."/>
            <person name="Ushijima N."/>
            <person name="Hayakawa C."/>
            <person name="Shiratori Y."/>
            <person name="Senoo K."/>
        </authorList>
    </citation>
    <scope>NUCLEOTIDE SEQUENCE [LARGE SCALE GENOMIC DNA]</scope>
    <source>
        <strain evidence="4">Red232</strain>
    </source>
</reference>
<feature type="transmembrane region" description="Helical" evidence="2">
    <location>
        <begin position="393"/>
        <end position="412"/>
    </location>
</feature>